<dbReference type="Proteomes" id="UP001642360">
    <property type="component" value="Unassembled WGS sequence"/>
</dbReference>
<proteinExistence type="predicted"/>
<gene>
    <name evidence="1" type="ORF">ILEXP_LOCUS36676</name>
</gene>
<sequence length="140" mass="13988">IMETRSSNSCGWDFNGNPARKKAIGGEKQEGARGFGLIGSAYRASGDANGIGIVGSAHGAGLTIRGDRALMQREGGDGAGPGKLLGEREAMGSTTDGASCVVGDTRGGCHGADGALGRLAPLAVLALGLWDHNAPLAVWG</sequence>
<comment type="caution">
    <text evidence="1">The sequence shown here is derived from an EMBL/GenBank/DDBJ whole genome shotgun (WGS) entry which is preliminary data.</text>
</comment>
<feature type="non-terminal residue" evidence="1">
    <location>
        <position position="1"/>
    </location>
</feature>
<evidence type="ECO:0000313" key="2">
    <source>
        <dbReference type="Proteomes" id="UP001642360"/>
    </source>
</evidence>
<evidence type="ECO:0000313" key="1">
    <source>
        <dbReference type="EMBL" id="CAK9167410.1"/>
    </source>
</evidence>
<accession>A0ABC8TIM0</accession>
<dbReference type="AlphaFoldDB" id="A0ABC8TIM0"/>
<dbReference type="EMBL" id="CAUOFW020004834">
    <property type="protein sequence ID" value="CAK9167410.1"/>
    <property type="molecule type" value="Genomic_DNA"/>
</dbReference>
<organism evidence="1 2">
    <name type="scientific">Ilex paraguariensis</name>
    <name type="common">yerba mate</name>
    <dbReference type="NCBI Taxonomy" id="185542"/>
    <lineage>
        <taxon>Eukaryota</taxon>
        <taxon>Viridiplantae</taxon>
        <taxon>Streptophyta</taxon>
        <taxon>Embryophyta</taxon>
        <taxon>Tracheophyta</taxon>
        <taxon>Spermatophyta</taxon>
        <taxon>Magnoliopsida</taxon>
        <taxon>eudicotyledons</taxon>
        <taxon>Gunneridae</taxon>
        <taxon>Pentapetalae</taxon>
        <taxon>asterids</taxon>
        <taxon>campanulids</taxon>
        <taxon>Aquifoliales</taxon>
        <taxon>Aquifoliaceae</taxon>
        <taxon>Ilex</taxon>
    </lineage>
</organism>
<reference evidence="1 2" key="1">
    <citation type="submission" date="2024-02" db="EMBL/GenBank/DDBJ databases">
        <authorList>
            <person name="Vignale AGUSTIN F."/>
            <person name="Sosa J E."/>
            <person name="Modenutti C."/>
        </authorList>
    </citation>
    <scope>NUCLEOTIDE SEQUENCE [LARGE SCALE GENOMIC DNA]</scope>
</reference>
<keyword evidence="2" id="KW-1185">Reference proteome</keyword>
<name>A0ABC8TIM0_9AQUA</name>
<protein>
    <submittedName>
        <fullName evidence="1">Uncharacterized protein</fullName>
    </submittedName>
</protein>